<gene>
    <name evidence="1" type="ORF">CEXT_45981</name>
</gene>
<evidence type="ECO:0000313" key="1">
    <source>
        <dbReference type="EMBL" id="GIY38103.1"/>
    </source>
</evidence>
<comment type="caution">
    <text evidence="1">The sequence shown here is derived from an EMBL/GenBank/DDBJ whole genome shotgun (WGS) entry which is preliminary data.</text>
</comment>
<sequence length="148" mass="16387">MISSSDISPFSLKRIPSFPNKSSGHLVACKNRAQTSHRKAGTIKPCIKRVFRKRARLLLWPIRGTPSPFKSTHISQTLNLTLLPKENSVDPSKSSAHLLAACKNRAQTSHGKLGLINCIKGVIRKRVCLLLWPIQGTHLKALISPRPL</sequence>
<dbReference type="Proteomes" id="UP001054945">
    <property type="component" value="Unassembled WGS sequence"/>
</dbReference>
<keyword evidence="2" id="KW-1185">Reference proteome</keyword>
<dbReference type="AlphaFoldDB" id="A0AAV4T2P8"/>
<evidence type="ECO:0000313" key="2">
    <source>
        <dbReference type="Proteomes" id="UP001054945"/>
    </source>
</evidence>
<protein>
    <submittedName>
        <fullName evidence="1">Uncharacterized protein</fullName>
    </submittedName>
</protein>
<name>A0AAV4T2P8_CAEEX</name>
<accession>A0AAV4T2P8</accession>
<proteinExistence type="predicted"/>
<organism evidence="1 2">
    <name type="scientific">Caerostris extrusa</name>
    <name type="common">Bark spider</name>
    <name type="synonym">Caerostris bankana</name>
    <dbReference type="NCBI Taxonomy" id="172846"/>
    <lineage>
        <taxon>Eukaryota</taxon>
        <taxon>Metazoa</taxon>
        <taxon>Ecdysozoa</taxon>
        <taxon>Arthropoda</taxon>
        <taxon>Chelicerata</taxon>
        <taxon>Arachnida</taxon>
        <taxon>Araneae</taxon>
        <taxon>Araneomorphae</taxon>
        <taxon>Entelegynae</taxon>
        <taxon>Araneoidea</taxon>
        <taxon>Araneidae</taxon>
        <taxon>Caerostris</taxon>
    </lineage>
</organism>
<dbReference type="EMBL" id="BPLR01010255">
    <property type="protein sequence ID" value="GIY38103.1"/>
    <property type="molecule type" value="Genomic_DNA"/>
</dbReference>
<reference evidence="1 2" key="1">
    <citation type="submission" date="2021-06" db="EMBL/GenBank/DDBJ databases">
        <title>Caerostris extrusa draft genome.</title>
        <authorList>
            <person name="Kono N."/>
            <person name="Arakawa K."/>
        </authorList>
    </citation>
    <scope>NUCLEOTIDE SEQUENCE [LARGE SCALE GENOMIC DNA]</scope>
</reference>